<dbReference type="InterPro" id="IPR051320">
    <property type="entry name" value="Viral_Replic_Matur_Polypro"/>
</dbReference>
<dbReference type="Gene3D" id="3.30.70.270">
    <property type="match status" value="1"/>
</dbReference>
<evidence type="ECO:0000259" key="1">
    <source>
        <dbReference type="PROSITE" id="PS50878"/>
    </source>
</evidence>
<dbReference type="PANTHER" id="PTHR33064">
    <property type="entry name" value="POL PROTEIN"/>
    <property type="match status" value="1"/>
</dbReference>
<dbReference type="AlphaFoldDB" id="A0AAD5KIK8"/>
<name>A0AAD5KIK8_9CRUS</name>
<protein>
    <recommendedName>
        <fullName evidence="1">Reverse transcriptase domain-containing protein</fullName>
    </recommendedName>
</protein>
<dbReference type="InterPro" id="IPR043128">
    <property type="entry name" value="Rev_trsase/Diguanyl_cyclase"/>
</dbReference>
<sequence length="215" mass="23948">MPFGLCNAPSTFQRTMEIVLKPIIGKCVMVYIDDIIVYSKDMAEHIQKFKFADSAVEYLGHIVSEDGVRVHPNKNKAVQKYQAPTNADQVRAFLVPWQWAQEEESAFQGIKECLCSAPSLAYPDFARPFILHTDACGYGVGGESPDDSRASNGNSTEDFSKSLEHPIAYTSKHLTDVQQKWCTTEKEAYAIAIAYALSIRLRHSSTTYAAQTSLL</sequence>
<keyword evidence="3" id="KW-1185">Reference proteome</keyword>
<dbReference type="Pfam" id="PF17919">
    <property type="entry name" value="RT_RNaseH_2"/>
    <property type="match status" value="1"/>
</dbReference>
<feature type="domain" description="Reverse transcriptase" evidence="1">
    <location>
        <begin position="1"/>
        <end position="112"/>
    </location>
</feature>
<accession>A0AAD5KIK8</accession>
<dbReference type="CDD" id="cd01647">
    <property type="entry name" value="RT_LTR"/>
    <property type="match status" value="1"/>
</dbReference>
<comment type="caution">
    <text evidence="2">The sequence shown here is derived from an EMBL/GenBank/DDBJ whole genome shotgun (WGS) entry which is preliminary data.</text>
</comment>
<dbReference type="InterPro" id="IPR043502">
    <property type="entry name" value="DNA/RNA_pol_sf"/>
</dbReference>
<evidence type="ECO:0000313" key="3">
    <source>
        <dbReference type="Proteomes" id="UP000820818"/>
    </source>
</evidence>
<dbReference type="SUPFAM" id="SSF56672">
    <property type="entry name" value="DNA/RNA polymerases"/>
    <property type="match status" value="1"/>
</dbReference>
<dbReference type="Proteomes" id="UP000820818">
    <property type="component" value="Linkage Group LG10"/>
</dbReference>
<dbReference type="PANTHER" id="PTHR33064:SF37">
    <property type="entry name" value="RIBONUCLEASE H"/>
    <property type="match status" value="1"/>
</dbReference>
<proteinExistence type="predicted"/>
<reference evidence="2 3" key="1">
    <citation type="submission" date="2022-05" db="EMBL/GenBank/DDBJ databases">
        <title>A multi-omics perspective on studying reproductive biology in Daphnia sinensis.</title>
        <authorList>
            <person name="Jia J."/>
        </authorList>
    </citation>
    <scope>NUCLEOTIDE SEQUENCE [LARGE SCALE GENOMIC DNA]</scope>
    <source>
        <strain evidence="2 3">WSL</strain>
    </source>
</reference>
<dbReference type="Pfam" id="PF00078">
    <property type="entry name" value="RVT_1"/>
    <property type="match status" value="1"/>
</dbReference>
<dbReference type="EMBL" id="WJBH02000010">
    <property type="protein sequence ID" value="KAI9552232.1"/>
    <property type="molecule type" value="Genomic_DNA"/>
</dbReference>
<dbReference type="GO" id="GO:0071897">
    <property type="term" value="P:DNA biosynthetic process"/>
    <property type="evidence" value="ECO:0007669"/>
    <property type="project" value="UniProtKB-ARBA"/>
</dbReference>
<organism evidence="2 3">
    <name type="scientific">Daphnia sinensis</name>
    <dbReference type="NCBI Taxonomy" id="1820382"/>
    <lineage>
        <taxon>Eukaryota</taxon>
        <taxon>Metazoa</taxon>
        <taxon>Ecdysozoa</taxon>
        <taxon>Arthropoda</taxon>
        <taxon>Crustacea</taxon>
        <taxon>Branchiopoda</taxon>
        <taxon>Diplostraca</taxon>
        <taxon>Cladocera</taxon>
        <taxon>Anomopoda</taxon>
        <taxon>Daphniidae</taxon>
        <taxon>Daphnia</taxon>
        <taxon>Daphnia similis group</taxon>
    </lineage>
</organism>
<gene>
    <name evidence="2" type="ORF">GHT06_022587</name>
</gene>
<dbReference type="InterPro" id="IPR041577">
    <property type="entry name" value="RT_RNaseH_2"/>
</dbReference>
<evidence type="ECO:0000313" key="2">
    <source>
        <dbReference type="EMBL" id="KAI9552232.1"/>
    </source>
</evidence>
<dbReference type="InterPro" id="IPR000477">
    <property type="entry name" value="RT_dom"/>
</dbReference>
<dbReference type="PROSITE" id="PS50878">
    <property type="entry name" value="RT_POL"/>
    <property type="match status" value="1"/>
</dbReference>